<comment type="cofactor">
    <cofactor evidence="1">
        <name>FMN</name>
        <dbReference type="ChEBI" id="CHEBI:58210"/>
    </cofactor>
</comment>
<dbReference type="Gene3D" id="3.20.20.70">
    <property type="entry name" value="Aldolase class I"/>
    <property type="match status" value="1"/>
</dbReference>
<protein>
    <submittedName>
        <fullName evidence="9">4-hydroxymandelate oxidase</fullName>
    </submittedName>
</protein>
<dbReference type="PROSITE" id="PS00557">
    <property type="entry name" value="FMN_HYDROXY_ACID_DH_1"/>
    <property type="match status" value="1"/>
</dbReference>
<feature type="binding site" evidence="7">
    <location>
        <begin position="298"/>
        <end position="302"/>
    </location>
    <ligand>
        <name>FMN</name>
        <dbReference type="ChEBI" id="CHEBI:58210"/>
    </ligand>
</feature>
<feature type="binding site" evidence="7">
    <location>
        <position position="166"/>
    </location>
    <ligand>
        <name>FMN</name>
        <dbReference type="ChEBI" id="CHEBI:58210"/>
    </ligand>
</feature>
<dbReference type="InterPro" id="IPR013785">
    <property type="entry name" value="Aldolase_TIM"/>
</dbReference>
<name>A0A2T0T7L4_9PSEU</name>
<organism evidence="9 10">
    <name type="scientific">Umezawaea tangerina</name>
    <dbReference type="NCBI Taxonomy" id="84725"/>
    <lineage>
        <taxon>Bacteria</taxon>
        <taxon>Bacillati</taxon>
        <taxon>Actinomycetota</taxon>
        <taxon>Actinomycetes</taxon>
        <taxon>Pseudonocardiales</taxon>
        <taxon>Pseudonocardiaceae</taxon>
        <taxon>Umezawaea</taxon>
    </lineage>
</organism>
<evidence type="ECO:0000256" key="3">
    <source>
        <dbReference type="ARBA" id="ARBA00022643"/>
    </source>
</evidence>
<dbReference type="InterPro" id="IPR012133">
    <property type="entry name" value="Alpha-hydoxy_acid_DH_FMN"/>
</dbReference>
<feature type="binding site" evidence="7">
    <location>
        <position position="265"/>
    </location>
    <ligand>
        <name>FMN</name>
        <dbReference type="ChEBI" id="CHEBI:58210"/>
    </ligand>
</feature>
<feature type="binding site" evidence="7">
    <location>
        <begin position="321"/>
        <end position="322"/>
    </location>
    <ligand>
        <name>FMN</name>
        <dbReference type="ChEBI" id="CHEBI:58210"/>
    </ligand>
</feature>
<dbReference type="GO" id="GO:0010181">
    <property type="term" value="F:FMN binding"/>
    <property type="evidence" value="ECO:0007669"/>
    <property type="project" value="InterPro"/>
</dbReference>
<feature type="binding site" evidence="7">
    <location>
        <position position="138"/>
    </location>
    <ligand>
        <name>FMN</name>
        <dbReference type="ChEBI" id="CHEBI:58210"/>
    </ligand>
</feature>
<evidence type="ECO:0000256" key="1">
    <source>
        <dbReference type="ARBA" id="ARBA00001917"/>
    </source>
</evidence>
<reference evidence="9 10" key="1">
    <citation type="submission" date="2018-03" db="EMBL/GenBank/DDBJ databases">
        <title>Genomic Encyclopedia of Archaeal and Bacterial Type Strains, Phase II (KMG-II): from individual species to whole genera.</title>
        <authorList>
            <person name="Goeker M."/>
        </authorList>
    </citation>
    <scope>NUCLEOTIDE SEQUENCE [LARGE SCALE GENOMIC DNA]</scope>
    <source>
        <strain evidence="9 10">DSM 44720</strain>
    </source>
</reference>
<dbReference type="RefSeq" id="WP_342749797.1">
    <property type="nucleotide sequence ID" value="NZ_PVTF01000005.1"/>
</dbReference>
<evidence type="ECO:0000256" key="7">
    <source>
        <dbReference type="PIRSR" id="PIRSR000138-2"/>
    </source>
</evidence>
<dbReference type="Proteomes" id="UP000239494">
    <property type="component" value="Unassembled WGS sequence"/>
</dbReference>
<evidence type="ECO:0000313" key="10">
    <source>
        <dbReference type="Proteomes" id="UP000239494"/>
    </source>
</evidence>
<dbReference type="AlphaFoldDB" id="A0A2T0T7L4"/>
<dbReference type="InterPro" id="IPR008259">
    <property type="entry name" value="FMN_hydac_DH_AS"/>
</dbReference>
<comment type="caution">
    <text evidence="9">The sequence shown here is derived from an EMBL/GenBank/DDBJ whole genome shotgun (WGS) entry which is preliminary data.</text>
</comment>
<dbReference type="PIRSF" id="PIRSF000138">
    <property type="entry name" value="Al-hdrx_acd_dh"/>
    <property type="match status" value="1"/>
</dbReference>
<feature type="binding site" evidence="7">
    <location>
        <position position="243"/>
    </location>
    <ligand>
        <name>FMN</name>
        <dbReference type="ChEBI" id="CHEBI:58210"/>
    </ligand>
</feature>
<feature type="active site" description="Proton acceptor" evidence="6">
    <location>
        <position position="267"/>
    </location>
</feature>
<dbReference type="InterPro" id="IPR037396">
    <property type="entry name" value="FMN_HAD"/>
</dbReference>
<keyword evidence="2 7" id="KW-0285">Flavoprotein</keyword>
<dbReference type="PANTHER" id="PTHR10578:SF107">
    <property type="entry name" value="2-HYDROXYACID OXIDASE 1"/>
    <property type="match status" value="1"/>
</dbReference>
<evidence type="ECO:0000313" key="9">
    <source>
        <dbReference type="EMBL" id="PRY41647.1"/>
    </source>
</evidence>
<sequence length="380" mass="39037">MTAVADPVTTGSGPVSVAEFAAVAQRVLPAGIWDFVAGGSDTELTLAANRRALDRIGLVPRVLTGSPGCDTRAELPGAPAAALPVAVAPMAYQRLVHPDGERATARAAAAAGVPFTLSMLSSQPVESVTAQGGVTWFQLYCLRDAGATADVVRRAEEAGCAALVVTVDVPRMGRRLRDLRNGFALPTDVAAAHLDPASLRSTHERRPGASAVAVHTAEAFAVGLGWDDLARLRESTRLPLIVKGVLDPRDAARVAELGADAVVVSNHGGRQLDGAVASVDMLSAVREALPERCGVLLDSGIRGGTDVLRALALGASGVLLGRPVLWGLAVDGEAGVRRVLDLLAAELLSALELSGCADLDAARRLTARVADGRPAPGGVR</sequence>
<dbReference type="Pfam" id="PF01070">
    <property type="entry name" value="FMN_dh"/>
    <property type="match status" value="1"/>
</dbReference>
<evidence type="ECO:0000256" key="2">
    <source>
        <dbReference type="ARBA" id="ARBA00022630"/>
    </source>
</evidence>
<evidence type="ECO:0000256" key="4">
    <source>
        <dbReference type="ARBA" id="ARBA00023002"/>
    </source>
</evidence>
<dbReference type="CDD" id="cd02809">
    <property type="entry name" value="alpha_hydroxyacid_oxid_FMN"/>
    <property type="match status" value="1"/>
</dbReference>
<dbReference type="FunFam" id="3.20.20.70:FF:000029">
    <property type="entry name" value="L-lactate dehydrogenase"/>
    <property type="match status" value="1"/>
</dbReference>
<evidence type="ECO:0000256" key="5">
    <source>
        <dbReference type="ARBA" id="ARBA00024042"/>
    </source>
</evidence>
<feature type="binding site" evidence="7">
    <location>
        <begin position="89"/>
        <end position="91"/>
    </location>
    <ligand>
        <name>FMN</name>
        <dbReference type="ChEBI" id="CHEBI:58210"/>
    </ligand>
</feature>
<dbReference type="SUPFAM" id="SSF51395">
    <property type="entry name" value="FMN-linked oxidoreductases"/>
    <property type="match status" value="1"/>
</dbReference>
<comment type="similarity">
    <text evidence="5">Belongs to the FMN-dependent alpha-hydroxy acid dehydrogenase family.</text>
</comment>
<dbReference type="EMBL" id="PVTF01000005">
    <property type="protein sequence ID" value="PRY41647.1"/>
    <property type="molecule type" value="Genomic_DNA"/>
</dbReference>
<keyword evidence="4" id="KW-0560">Oxidoreductase</keyword>
<evidence type="ECO:0000259" key="8">
    <source>
        <dbReference type="PROSITE" id="PS51349"/>
    </source>
</evidence>
<dbReference type="PANTHER" id="PTHR10578">
    <property type="entry name" value="S -2-HYDROXY-ACID OXIDASE-RELATED"/>
    <property type="match status" value="1"/>
</dbReference>
<gene>
    <name evidence="9" type="ORF">CLV43_105405</name>
</gene>
<feature type="binding site" evidence="7">
    <location>
        <position position="118"/>
    </location>
    <ligand>
        <name>FMN</name>
        <dbReference type="ChEBI" id="CHEBI:58210"/>
    </ligand>
</feature>
<keyword evidence="3 7" id="KW-0288">FMN</keyword>
<feature type="binding site" evidence="7">
    <location>
        <position position="175"/>
    </location>
    <ligand>
        <name>glyoxylate</name>
        <dbReference type="ChEBI" id="CHEBI:36655"/>
    </ligand>
</feature>
<evidence type="ECO:0000256" key="6">
    <source>
        <dbReference type="PIRSR" id="PIRSR000138-1"/>
    </source>
</evidence>
<accession>A0A2T0T7L4</accession>
<dbReference type="PROSITE" id="PS51349">
    <property type="entry name" value="FMN_HYDROXY_ACID_DH_2"/>
    <property type="match status" value="1"/>
</dbReference>
<feature type="domain" description="FMN hydroxy acid dehydrogenase" evidence="8">
    <location>
        <begin position="9"/>
        <end position="372"/>
    </location>
</feature>
<feature type="binding site" evidence="7">
    <location>
        <position position="270"/>
    </location>
    <ligand>
        <name>glyoxylate</name>
        <dbReference type="ChEBI" id="CHEBI:36655"/>
    </ligand>
</feature>
<proteinExistence type="inferred from homology"/>
<feature type="binding site" evidence="7">
    <location>
        <position position="267"/>
    </location>
    <ligand>
        <name>glyoxylate</name>
        <dbReference type="ChEBI" id="CHEBI:36655"/>
    </ligand>
</feature>
<feature type="binding site" evidence="7">
    <location>
        <position position="140"/>
    </location>
    <ligand>
        <name>glyoxylate</name>
        <dbReference type="ChEBI" id="CHEBI:36655"/>
    </ligand>
</feature>
<keyword evidence="10" id="KW-1185">Reference proteome</keyword>
<dbReference type="InterPro" id="IPR000262">
    <property type="entry name" value="FMN-dep_DH"/>
</dbReference>
<dbReference type="GO" id="GO:0016614">
    <property type="term" value="F:oxidoreductase activity, acting on CH-OH group of donors"/>
    <property type="evidence" value="ECO:0007669"/>
    <property type="project" value="UniProtKB-ARBA"/>
</dbReference>